<evidence type="ECO:0000313" key="4">
    <source>
        <dbReference type="RefSeq" id="XP_002733248.1"/>
    </source>
</evidence>
<dbReference type="PANTHER" id="PTHR11615">
    <property type="entry name" value="NITRATE, FORMATE, IRON DEHYDROGENASE"/>
    <property type="match status" value="1"/>
</dbReference>
<dbReference type="GeneID" id="100367763"/>
<dbReference type="InterPro" id="IPR004108">
    <property type="entry name" value="Fe_hydrogenase_lsu_C"/>
</dbReference>
<feature type="domain" description="Iron hydrogenase small subunit" evidence="2">
    <location>
        <begin position="413"/>
        <end position="469"/>
    </location>
</feature>
<reference evidence="4" key="1">
    <citation type="submission" date="2025-08" db="UniProtKB">
        <authorList>
            <consortium name="RefSeq"/>
        </authorList>
    </citation>
    <scope>IDENTIFICATION</scope>
    <source>
        <tissue evidence="4">Testes</tissue>
    </source>
</reference>
<name>A0ABM0GMK8_SACKO</name>
<evidence type="ECO:0000313" key="3">
    <source>
        <dbReference type="Proteomes" id="UP000694865"/>
    </source>
</evidence>
<dbReference type="Proteomes" id="UP000694865">
    <property type="component" value="Unplaced"/>
</dbReference>
<dbReference type="Pfam" id="PF02256">
    <property type="entry name" value="Fe_hyd_SSU"/>
    <property type="match status" value="1"/>
</dbReference>
<dbReference type="SUPFAM" id="SSF53920">
    <property type="entry name" value="Fe-only hydrogenase"/>
    <property type="match status" value="1"/>
</dbReference>
<dbReference type="InterPro" id="IPR009016">
    <property type="entry name" value="Fe_hydrogenase"/>
</dbReference>
<dbReference type="InterPro" id="IPR050340">
    <property type="entry name" value="Cytosolic_Fe-S_CAF"/>
</dbReference>
<gene>
    <name evidence="4" type="primary">LOC100367763</name>
</gene>
<sequence>MASHFSGALQLTDLDDFITPSQECVKPVKVEKSAGGRGRIKIEDDGSYFHINESGEATKLKKAEITLDDCLACSGCITSAESVLITQQSQEELYKAIEENRIHCKNGTPEKEKVIIVSVSPQSRASLAAKYGLSVYDAAAKITGFFKNIGVHYVFDTTFTRDFSLIESGREFITRFKKSTQKGSLPMLASACPGWVCYAEKTHGSYILPYISTTKSPQQIMGSLVKDYFAKKHNKTADQIYHVTVMPCFDKKLEASRQDFYNDIYRTRDVDCVITSGEVEVMLEKEGVLLADVESHDLDTIFTRSENNEVIGHGGSGSGGYLEYILKHAALELYGHQVDSIQYKMLRNKDFKEVTLEVNGKVELKFAIANGFRNIQNLVQKIKRGKSPYHFVEVMACPSGCLNGGGQIRAENLQGANDLLTKVEEIYHSAQTRTPQENGAMETLYADWLGGMDSDKMRTMLHTQYHEIEKDTSALNLKW</sequence>
<proteinExistence type="inferred from homology"/>
<evidence type="ECO:0000256" key="1">
    <source>
        <dbReference type="ARBA" id="ARBA00006596"/>
    </source>
</evidence>
<dbReference type="RefSeq" id="XP_002733248.1">
    <property type="nucleotide sequence ID" value="XM_002733202.2"/>
</dbReference>
<dbReference type="Gene3D" id="3.40.950.10">
    <property type="entry name" value="Fe-only Hydrogenase (Larger Subunit), Chain L, domain 3"/>
    <property type="match status" value="1"/>
</dbReference>
<dbReference type="Gene3D" id="3.40.50.1780">
    <property type="match status" value="1"/>
</dbReference>
<accession>A0ABM0GMK8</accession>
<protein>
    <submittedName>
        <fullName evidence="4">Cytosolic Fe-S cluster assembly factor narfl-like</fullName>
    </submittedName>
</protein>
<comment type="similarity">
    <text evidence="1">Belongs to the NARF family.</text>
</comment>
<dbReference type="SMART" id="SM00902">
    <property type="entry name" value="Fe_hyd_SSU"/>
    <property type="match status" value="1"/>
</dbReference>
<evidence type="ECO:0000259" key="2">
    <source>
        <dbReference type="SMART" id="SM00902"/>
    </source>
</evidence>
<dbReference type="Pfam" id="PF02906">
    <property type="entry name" value="Fe_hyd_lg_C"/>
    <property type="match status" value="1"/>
</dbReference>
<organism evidence="3 4">
    <name type="scientific">Saccoglossus kowalevskii</name>
    <name type="common">Acorn worm</name>
    <dbReference type="NCBI Taxonomy" id="10224"/>
    <lineage>
        <taxon>Eukaryota</taxon>
        <taxon>Metazoa</taxon>
        <taxon>Hemichordata</taxon>
        <taxon>Enteropneusta</taxon>
        <taxon>Harrimaniidae</taxon>
        <taxon>Saccoglossus</taxon>
    </lineage>
</organism>
<keyword evidence="3" id="KW-1185">Reference proteome</keyword>
<dbReference type="InterPro" id="IPR003149">
    <property type="entry name" value="Fe_hydrogenase_ssu"/>
</dbReference>